<dbReference type="EMBL" id="UINC01146037">
    <property type="protein sequence ID" value="SVD36532.1"/>
    <property type="molecule type" value="Genomic_DNA"/>
</dbReference>
<proteinExistence type="predicted"/>
<reference evidence="1" key="1">
    <citation type="submission" date="2018-05" db="EMBL/GenBank/DDBJ databases">
        <authorList>
            <person name="Lanie J.A."/>
            <person name="Ng W.-L."/>
            <person name="Kazmierczak K.M."/>
            <person name="Andrzejewski T.M."/>
            <person name="Davidsen T.M."/>
            <person name="Wayne K.J."/>
            <person name="Tettelin H."/>
            <person name="Glass J.I."/>
            <person name="Rusch D."/>
            <person name="Podicherti R."/>
            <person name="Tsui H.-C.T."/>
            <person name="Winkler M.E."/>
        </authorList>
    </citation>
    <scope>NUCLEOTIDE SEQUENCE</scope>
</reference>
<accession>A0A382UQQ5</accession>
<protein>
    <recommendedName>
        <fullName evidence="2">VRR-NUC domain-containing protein</fullName>
    </recommendedName>
</protein>
<name>A0A382UQQ5_9ZZZZ</name>
<gene>
    <name evidence="1" type="ORF">METZ01_LOCUS389386</name>
</gene>
<evidence type="ECO:0008006" key="2">
    <source>
        <dbReference type="Google" id="ProtNLM"/>
    </source>
</evidence>
<organism evidence="1">
    <name type="scientific">marine metagenome</name>
    <dbReference type="NCBI Taxonomy" id="408172"/>
    <lineage>
        <taxon>unclassified sequences</taxon>
        <taxon>metagenomes</taxon>
        <taxon>ecological metagenomes</taxon>
    </lineage>
</organism>
<dbReference type="AlphaFoldDB" id="A0A382UQQ5"/>
<evidence type="ECO:0000313" key="1">
    <source>
        <dbReference type="EMBL" id="SVD36532.1"/>
    </source>
</evidence>
<sequence>MRRRGRIDKTQAEIVSALRSVGASVHSLADVGKGVPDLLVGFRNVTLLFEVKGIASIKRHPPDGLLPDQRAWHAKWSGSRVHIVHDTTDALEALGVI</sequence>